<keyword evidence="2" id="KW-0042">Antenna complex</keyword>
<evidence type="ECO:0000256" key="1">
    <source>
        <dbReference type="ARBA" id="ARBA00009299"/>
    </source>
</evidence>
<gene>
    <name evidence="6" type="ORF">DA73_0400025630</name>
</gene>
<dbReference type="EMBL" id="JHEG04000001">
    <property type="protein sequence ID" value="KAF3888479.1"/>
    <property type="molecule type" value="Genomic_DNA"/>
</dbReference>
<evidence type="ECO:0000256" key="4">
    <source>
        <dbReference type="ARBA" id="ARBA00023239"/>
    </source>
</evidence>
<organism evidence="6 7">
    <name type="scientific">Tolypothrix bouteillei VB521301</name>
    <dbReference type="NCBI Taxonomy" id="1479485"/>
    <lineage>
        <taxon>Bacteria</taxon>
        <taxon>Bacillati</taxon>
        <taxon>Cyanobacteriota</taxon>
        <taxon>Cyanophyceae</taxon>
        <taxon>Nostocales</taxon>
        <taxon>Tolypothrichaceae</taxon>
        <taxon>Tolypothrix</taxon>
    </lineage>
</organism>
<dbReference type="GO" id="GO:0030089">
    <property type="term" value="C:phycobilisome"/>
    <property type="evidence" value="ECO:0007669"/>
    <property type="project" value="UniProtKB-KW"/>
</dbReference>
<dbReference type="GO" id="GO:0016829">
    <property type="term" value="F:lyase activity"/>
    <property type="evidence" value="ECO:0007669"/>
    <property type="project" value="UniProtKB-KW"/>
</dbReference>
<dbReference type="InterPro" id="IPR004155">
    <property type="entry name" value="PBS_lyase_HEAT"/>
</dbReference>
<evidence type="ECO:0000256" key="2">
    <source>
        <dbReference type="ARBA" id="ARBA00022549"/>
    </source>
</evidence>
<comment type="caution">
    <text evidence="6">The sequence shown here is derived from an EMBL/GenBank/DDBJ whole genome shotgun (WGS) entry which is preliminary data.</text>
</comment>
<evidence type="ECO:0000256" key="3">
    <source>
        <dbReference type="ARBA" id="ARBA00022738"/>
    </source>
</evidence>
<dbReference type="RefSeq" id="WP_050046869.1">
    <property type="nucleotide sequence ID" value="NZ_JHEG04000001.1"/>
</dbReference>
<dbReference type="SMART" id="SM00567">
    <property type="entry name" value="EZ_HEAT"/>
    <property type="match status" value="2"/>
</dbReference>
<dbReference type="SUPFAM" id="SSF160631">
    <property type="entry name" value="SMI1/KNR4-like"/>
    <property type="match status" value="1"/>
</dbReference>
<dbReference type="InterPro" id="IPR018958">
    <property type="entry name" value="Knr4/Smi1-like_dom"/>
</dbReference>
<dbReference type="AlphaFoldDB" id="A0A8S9TAL9"/>
<keyword evidence="3" id="KW-0605">Phycobilisome</keyword>
<evidence type="ECO:0000313" key="6">
    <source>
        <dbReference type="EMBL" id="KAF3888479.1"/>
    </source>
</evidence>
<evidence type="ECO:0000259" key="5">
    <source>
        <dbReference type="SMART" id="SM00860"/>
    </source>
</evidence>
<keyword evidence="4" id="KW-0456">Lyase</keyword>
<dbReference type="OrthoDB" id="513405at2"/>
<dbReference type="Gene3D" id="1.25.10.10">
    <property type="entry name" value="Leucine-rich Repeat Variant"/>
    <property type="match status" value="1"/>
</dbReference>
<dbReference type="Pfam" id="PF09346">
    <property type="entry name" value="SMI1_KNR4"/>
    <property type="match status" value="1"/>
</dbReference>
<dbReference type="InterPro" id="IPR011989">
    <property type="entry name" value="ARM-like"/>
</dbReference>
<sequence>MSVLTKALDRIFHSLQQHRPEVASLLKPGLTLEEIESQVKNLPFRLPQEVFELYQWHNGIDFLSISRSNNLILDTRFIPYFDFLSLEQAIEESQEIEEFRYKYTSPNAENCHKPWFPIFAYDDLEYLIVFGDSTDNKISPVIHCHLGGGSLPQIKYPSLTTLMLIVAECYETGAYYMDENSEYASYYIACLEQDKKQVTQSESKYCFELLEEALEALRHPISLLNSKVFNTLMRLPDPRTLEPMLYALHIPLSEVEDEEKNIVIRLRAAMILGELGDLRAVEPLMRALEHRLSGDSRYAVANQAAEALGKLGDTRAIGALKQFLQNNRSILPVFVPSLSWCHRIALSEAREKANWALKQLERKNL</sequence>
<proteinExistence type="inferred from homology"/>
<reference evidence="6" key="1">
    <citation type="journal article" date="2015" name="Genome Announc.">
        <title>Draft Genome Sequence of Tolypothrix boutellei Strain VB521301.</title>
        <authorList>
            <person name="Chandrababunaidu M.M."/>
            <person name="Singh D."/>
            <person name="Sen D."/>
            <person name="Bhan S."/>
            <person name="Das S."/>
            <person name="Gupta A."/>
            <person name="Adhikary S.P."/>
            <person name="Tripathy S."/>
        </authorList>
    </citation>
    <scope>NUCLEOTIDE SEQUENCE</scope>
    <source>
        <strain evidence="6">VB521301</strain>
    </source>
</reference>
<evidence type="ECO:0000313" key="7">
    <source>
        <dbReference type="Proteomes" id="UP000029738"/>
    </source>
</evidence>
<dbReference type="SUPFAM" id="SSF48371">
    <property type="entry name" value="ARM repeat"/>
    <property type="match status" value="1"/>
</dbReference>
<protein>
    <submittedName>
        <fullName evidence="6">SMI1/KNR4 family protein</fullName>
    </submittedName>
</protein>
<dbReference type="InterPro" id="IPR037883">
    <property type="entry name" value="Knr4/Smi1-like_sf"/>
</dbReference>
<keyword evidence="7" id="KW-1185">Reference proteome</keyword>
<feature type="domain" description="Knr4/Smi1-like" evidence="5">
    <location>
        <begin position="29"/>
        <end position="165"/>
    </location>
</feature>
<accession>A0A8S9TAL9</accession>
<dbReference type="Proteomes" id="UP000029738">
    <property type="component" value="Unassembled WGS sequence"/>
</dbReference>
<reference evidence="6" key="2">
    <citation type="submission" date="2019-11" db="EMBL/GenBank/DDBJ databases">
        <title>Improved Assembly of Tolypothrix boutellei genome.</title>
        <authorList>
            <person name="Sarangi A.N."/>
            <person name="Mukherjee M."/>
            <person name="Ghosh S."/>
            <person name="Singh D."/>
            <person name="Das A."/>
            <person name="Kant S."/>
            <person name="Prusty A."/>
            <person name="Tripathy S."/>
        </authorList>
    </citation>
    <scope>NUCLEOTIDE SEQUENCE</scope>
    <source>
        <strain evidence="6">VB521301</strain>
    </source>
</reference>
<comment type="similarity">
    <text evidence="1">Belongs to the CpcE/RpcE/PecE family.</text>
</comment>
<dbReference type="InterPro" id="IPR016024">
    <property type="entry name" value="ARM-type_fold"/>
</dbReference>
<dbReference type="Pfam" id="PF13646">
    <property type="entry name" value="HEAT_2"/>
    <property type="match status" value="1"/>
</dbReference>
<name>A0A8S9TAL9_9CYAN</name>
<dbReference type="SMART" id="SM00860">
    <property type="entry name" value="SMI1_KNR4"/>
    <property type="match status" value="1"/>
</dbReference>
<dbReference type="Gene3D" id="3.40.1580.10">
    <property type="entry name" value="SMI1/KNR4-like"/>
    <property type="match status" value="1"/>
</dbReference>